<evidence type="ECO:0000256" key="1">
    <source>
        <dbReference type="ARBA" id="ARBA00006096"/>
    </source>
</evidence>
<dbReference type="AlphaFoldDB" id="A0A918IUC9"/>
<feature type="chain" id="PRO_5038094012" evidence="3">
    <location>
        <begin position="23"/>
        <end position="426"/>
    </location>
</feature>
<evidence type="ECO:0000313" key="4">
    <source>
        <dbReference type="EMBL" id="GGW30454.1"/>
    </source>
</evidence>
<name>A0A918IUC9_9FLAO</name>
<comment type="similarity">
    <text evidence="1">Belongs to the peptidase S13 family.</text>
</comment>
<dbReference type="GO" id="GO:0000270">
    <property type="term" value="P:peptidoglycan metabolic process"/>
    <property type="evidence" value="ECO:0007669"/>
    <property type="project" value="TreeGrafter"/>
</dbReference>
<gene>
    <name evidence="4" type="primary">dacB</name>
    <name evidence="4" type="ORF">GCM10007383_14580</name>
</gene>
<protein>
    <submittedName>
        <fullName evidence="4">Peptidase M15</fullName>
    </submittedName>
</protein>
<keyword evidence="5" id="KW-1185">Reference proteome</keyword>
<accession>A0A918IUC9</accession>
<dbReference type="GO" id="GO:0004185">
    <property type="term" value="F:serine-type carboxypeptidase activity"/>
    <property type="evidence" value="ECO:0007669"/>
    <property type="project" value="InterPro"/>
</dbReference>
<comment type="caution">
    <text evidence="4">The sequence shown here is derived from an EMBL/GenBank/DDBJ whole genome shotgun (WGS) entry which is preliminary data.</text>
</comment>
<proteinExistence type="inferred from homology"/>
<keyword evidence="3" id="KW-0732">Signal</keyword>
<dbReference type="SUPFAM" id="SSF56601">
    <property type="entry name" value="beta-lactamase/transpeptidase-like"/>
    <property type="match status" value="1"/>
</dbReference>
<dbReference type="InterPro" id="IPR012338">
    <property type="entry name" value="Beta-lactam/transpept-like"/>
</dbReference>
<dbReference type="PANTHER" id="PTHR30023:SF0">
    <property type="entry name" value="PENICILLIN-SENSITIVE CARBOXYPEPTIDASE A"/>
    <property type="match status" value="1"/>
</dbReference>
<dbReference type="PRINTS" id="PR00922">
    <property type="entry name" value="DADACBPTASE3"/>
</dbReference>
<feature type="signal peptide" evidence="3">
    <location>
        <begin position="1"/>
        <end position="22"/>
    </location>
</feature>
<dbReference type="Gene3D" id="3.40.710.10">
    <property type="entry name" value="DD-peptidase/beta-lactamase superfamily"/>
    <property type="match status" value="2"/>
</dbReference>
<dbReference type="RefSeq" id="WP_026812827.1">
    <property type="nucleotide sequence ID" value="NZ_BMWP01000008.1"/>
</dbReference>
<dbReference type="EMBL" id="BMWP01000008">
    <property type="protein sequence ID" value="GGW30454.1"/>
    <property type="molecule type" value="Genomic_DNA"/>
</dbReference>
<sequence length="426" mass="48665">MKYYLKASTLLLLLFLATSCKSLDIKKITSKIDTEIGSDSSEDYFQGVLIYDLKSRDTIYSHNSNKYFTPASNTKIFTLYAALKTLPENIPSLKYIAYKDTLFIEGTGDPTLLHPYFKDSSALKLIKKHNHIALHLNHFKEERFGPGWAWEDYDSYYSPERSGFPLYGNIVDIHMTDSLMVTPKIFQDKVVPIDYIRNREEEKNVFYFDTSRKDTLSVPFKVDTSLTKGLLETVLQQQIKIVAEMPSLIKKTLYSIPSDSVYKRMMLESDNFLAEQLLILSSSTLSDTLNSGTARRYVLEHYLSDLKQAPRWVDGSGLSRYNLFSPESMVAVLTKMVEEFPQDRILHLFPLGGVSGTLEERFPGNPGPYIYAKSGSLGNNYCLSGYLITNSGKTLIFSFMNNHFIKSGAAVRRSMQHIFEHLRDNY</sequence>
<dbReference type="Proteomes" id="UP000634668">
    <property type="component" value="Unassembled WGS sequence"/>
</dbReference>
<reference evidence="4" key="2">
    <citation type="submission" date="2020-09" db="EMBL/GenBank/DDBJ databases">
        <authorList>
            <person name="Sun Q."/>
            <person name="Kim S."/>
        </authorList>
    </citation>
    <scope>NUCLEOTIDE SEQUENCE</scope>
    <source>
        <strain evidence="4">KCTC 12113</strain>
    </source>
</reference>
<dbReference type="Pfam" id="PF02113">
    <property type="entry name" value="Peptidase_S13"/>
    <property type="match status" value="2"/>
</dbReference>
<evidence type="ECO:0000313" key="5">
    <source>
        <dbReference type="Proteomes" id="UP000634668"/>
    </source>
</evidence>
<dbReference type="PANTHER" id="PTHR30023">
    <property type="entry name" value="D-ALANYL-D-ALANINE CARBOXYPEPTIDASE"/>
    <property type="match status" value="1"/>
</dbReference>
<dbReference type="InterPro" id="IPR000667">
    <property type="entry name" value="Peptidase_S13"/>
</dbReference>
<evidence type="ECO:0000256" key="3">
    <source>
        <dbReference type="SAM" id="SignalP"/>
    </source>
</evidence>
<organism evidence="4 5">
    <name type="scientific">Arenibacter certesii</name>
    <dbReference type="NCBI Taxonomy" id="228955"/>
    <lineage>
        <taxon>Bacteria</taxon>
        <taxon>Pseudomonadati</taxon>
        <taxon>Bacteroidota</taxon>
        <taxon>Flavobacteriia</taxon>
        <taxon>Flavobacteriales</taxon>
        <taxon>Flavobacteriaceae</taxon>
        <taxon>Arenibacter</taxon>
    </lineage>
</organism>
<dbReference type="PROSITE" id="PS51257">
    <property type="entry name" value="PROKAR_LIPOPROTEIN"/>
    <property type="match status" value="1"/>
</dbReference>
<evidence type="ECO:0000256" key="2">
    <source>
        <dbReference type="ARBA" id="ARBA00022801"/>
    </source>
</evidence>
<reference evidence="4" key="1">
    <citation type="journal article" date="2014" name="Int. J. Syst. Evol. Microbiol.">
        <title>Complete genome sequence of Corynebacterium casei LMG S-19264T (=DSM 44701T), isolated from a smear-ripened cheese.</title>
        <authorList>
            <consortium name="US DOE Joint Genome Institute (JGI-PGF)"/>
            <person name="Walter F."/>
            <person name="Albersmeier A."/>
            <person name="Kalinowski J."/>
            <person name="Ruckert C."/>
        </authorList>
    </citation>
    <scope>NUCLEOTIDE SEQUENCE</scope>
    <source>
        <strain evidence="4">KCTC 12113</strain>
    </source>
</reference>
<dbReference type="GO" id="GO:0006508">
    <property type="term" value="P:proteolysis"/>
    <property type="evidence" value="ECO:0007669"/>
    <property type="project" value="InterPro"/>
</dbReference>
<keyword evidence="2" id="KW-0378">Hydrolase</keyword>